<proteinExistence type="predicted"/>
<dbReference type="PANTHER" id="PTHR46390">
    <property type="entry name" value="MANNOSE-1-PHOSPHATE GUANYLYLTRANSFERASE"/>
    <property type="match status" value="1"/>
</dbReference>
<feature type="region of interest" description="Disordered" evidence="1">
    <location>
        <begin position="1"/>
        <end position="20"/>
    </location>
</feature>
<protein>
    <submittedName>
        <fullName evidence="3">Mannose-6-phosphate isomerase, type 2</fullName>
    </submittedName>
</protein>
<accession>A0A212T6H2</accession>
<dbReference type="GO" id="GO:0005976">
    <property type="term" value="P:polysaccharide metabolic process"/>
    <property type="evidence" value="ECO:0007669"/>
    <property type="project" value="InterPro"/>
</dbReference>
<dbReference type="Pfam" id="PF01050">
    <property type="entry name" value="MannoseP_isomer"/>
    <property type="match status" value="1"/>
</dbReference>
<feature type="domain" description="Mannose-6-phosphate isomerase type II C-terminal" evidence="2">
    <location>
        <begin position="21"/>
        <end position="123"/>
    </location>
</feature>
<dbReference type="SUPFAM" id="SSF51182">
    <property type="entry name" value="RmlC-like cupins"/>
    <property type="match status" value="1"/>
</dbReference>
<evidence type="ECO:0000259" key="2">
    <source>
        <dbReference type="Pfam" id="PF01050"/>
    </source>
</evidence>
<dbReference type="EMBL" id="FYEZ01000001">
    <property type="protein sequence ID" value="SNC61663.1"/>
    <property type="molecule type" value="Genomic_DNA"/>
</dbReference>
<organism evidence="3 4">
    <name type="scientific">Kytococcus aerolatus</name>
    <dbReference type="NCBI Taxonomy" id="592308"/>
    <lineage>
        <taxon>Bacteria</taxon>
        <taxon>Bacillati</taxon>
        <taxon>Actinomycetota</taxon>
        <taxon>Actinomycetes</taxon>
        <taxon>Micrococcales</taxon>
        <taxon>Kytococcaceae</taxon>
        <taxon>Kytococcus</taxon>
    </lineage>
</organism>
<evidence type="ECO:0000313" key="3">
    <source>
        <dbReference type="EMBL" id="SNC61663.1"/>
    </source>
</evidence>
<keyword evidence="4" id="KW-1185">Reference proteome</keyword>
<dbReference type="AlphaFoldDB" id="A0A212T6H2"/>
<evidence type="ECO:0000313" key="4">
    <source>
        <dbReference type="Proteomes" id="UP000198122"/>
    </source>
</evidence>
<dbReference type="GO" id="GO:0009298">
    <property type="term" value="P:GDP-mannose biosynthetic process"/>
    <property type="evidence" value="ECO:0007669"/>
    <property type="project" value="TreeGrafter"/>
</dbReference>
<dbReference type="Proteomes" id="UP000198122">
    <property type="component" value="Unassembled WGS sequence"/>
</dbReference>
<sequence length="128" mass="14333">MQHAQAQSARPDPRSEVVEDARPWGRFEQFTHNEATTVKLITVLPGERLSLQVHTHRDELWVVTVGPVTAQVGEEVREAVAGERIWIPRGTTHRLGNPGAVPAQILEVAFGEFDEADIERLEDDYSRG</sequence>
<dbReference type="Gene3D" id="2.60.120.10">
    <property type="entry name" value="Jelly Rolls"/>
    <property type="match status" value="1"/>
</dbReference>
<dbReference type="RefSeq" id="WP_088817523.1">
    <property type="nucleotide sequence ID" value="NZ_FYEZ01000001.1"/>
</dbReference>
<dbReference type="PANTHER" id="PTHR46390:SF1">
    <property type="entry name" value="MANNOSE-1-PHOSPHATE GUANYLYLTRANSFERASE"/>
    <property type="match status" value="1"/>
</dbReference>
<dbReference type="CDD" id="cd02213">
    <property type="entry name" value="cupin_PMI_typeII_C"/>
    <property type="match status" value="1"/>
</dbReference>
<keyword evidence="3" id="KW-0413">Isomerase</keyword>
<dbReference type="InterPro" id="IPR014710">
    <property type="entry name" value="RmlC-like_jellyroll"/>
</dbReference>
<dbReference type="OrthoDB" id="9806359at2"/>
<feature type="compositionally biased region" description="Basic and acidic residues" evidence="1">
    <location>
        <begin position="11"/>
        <end position="20"/>
    </location>
</feature>
<name>A0A212T6H2_9MICO</name>
<dbReference type="InterPro" id="IPR011051">
    <property type="entry name" value="RmlC_Cupin_sf"/>
</dbReference>
<reference evidence="3 4" key="1">
    <citation type="submission" date="2017-06" db="EMBL/GenBank/DDBJ databases">
        <authorList>
            <person name="Kim H.J."/>
            <person name="Triplett B.A."/>
        </authorList>
    </citation>
    <scope>NUCLEOTIDE SEQUENCE [LARGE SCALE GENOMIC DNA]</scope>
    <source>
        <strain evidence="3 4">DSM 22179</strain>
    </source>
</reference>
<dbReference type="GO" id="GO:0004475">
    <property type="term" value="F:mannose-1-phosphate guanylyltransferase (GTP) activity"/>
    <property type="evidence" value="ECO:0007669"/>
    <property type="project" value="TreeGrafter"/>
</dbReference>
<gene>
    <name evidence="3" type="ORF">SAMN05445756_0528</name>
</gene>
<dbReference type="InterPro" id="IPR001538">
    <property type="entry name" value="Man6P_isomerase-2_C"/>
</dbReference>
<evidence type="ECO:0000256" key="1">
    <source>
        <dbReference type="SAM" id="MobiDB-lite"/>
    </source>
</evidence>
<dbReference type="InterPro" id="IPR051161">
    <property type="entry name" value="Mannose-6P_isomerase_type2"/>
</dbReference>
<dbReference type="GO" id="GO:0016853">
    <property type="term" value="F:isomerase activity"/>
    <property type="evidence" value="ECO:0007669"/>
    <property type="project" value="UniProtKB-KW"/>
</dbReference>